<gene>
    <name evidence="4" type="ORF">BG844_18280</name>
</gene>
<organism evidence="4 5">
    <name type="scientific">Couchioplanes caeruleus subsp. caeruleus</name>
    <dbReference type="NCBI Taxonomy" id="56427"/>
    <lineage>
        <taxon>Bacteria</taxon>
        <taxon>Bacillati</taxon>
        <taxon>Actinomycetota</taxon>
        <taxon>Actinomycetes</taxon>
        <taxon>Micromonosporales</taxon>
        <taxon>Micromonosporaceae</taxon>
        <taxon>Couchioplanes</taxon>
    </lineage>
</organism>
<feature type="transmembrane region" description="Helical" evidence="1">
    <location>
        <begin position="262"/>
        <end position="283"/>
    </location>
</feature>
<feature type="transmembrane region" description="Helical" evidence="1">
    <location>
        <begin position="128"/>
        <end position="148"/>
    </location>
</feature>
<dbReference type="SMART" id="SM00052">
    <property type="entry name" value="EAL"/>
    <property type="match status" value="1"/>
</dbReference>
<feature type="transmembrane region" description="Helical" evidence="1">
    <location>
        <begin position="198"/>
        <end position="218"/>
    </location>
</feature>
<reference evidence="4 5" key="1">
    <citation type="submission" date="2016-09" db="EMBL/GenBank/DDBJ databases">
        <title>Couchioplanes caeruleus draft genome sequence.</title>
        <authorList>
            <person name="Sheehan J."/>
            <person name="Caffrey P."/>
        </authorList>
    </citation>
    <scope>NUCLEOTIDE SEQUENCE [LARGE SCALE GENOMIC DNA]</scope>
    <source>
        <strain evidence="4 5">DSM 43634</strain>
    </source>
</reference>
<evidence type="ECO:0000313" key="4">
    <source>
        <dbReference type="EMBL" id="OJF12882.1"/>
    </source>
</evidence>
<dbReference type="Pfam" id="PF00563">
    <property type="entry name" value="EAL"/>
    <property type="match status" value="1"/>
</dbReference>
<dbReference type="Gene3D" id="3.20.20.450">
    <property type="entry name" value="EAL domain"/>
    <property type="match status" value="1"/>
</dbReference>
<comment type="caution">
    <text evidence="4">The sequence shown here is derived from an EMBL/GenBank/DDBJ whole genome shotgun (WGS) entry which is preliminary data.</text>
</comment>
<dbReference type="SUPFAM" id="SSF55073">
    <property type="entry name" value="Nucleotide cyclase"/>
    <property type="match status" value="1"/>
</dbReference>
<dbReference type="PANTHER" id="PTHR44757:SF2">
    <property type="entry name" value="BIOFILM ARCHITECTURE MAINTENANCE PROTEIN MBAA"/>
    <property type="match status" value="1"/>
</dbReference>
<evidence type="ECO:0000259" key="2">
    <source>
        <dbReference type="PROSITE" id="PS50883"/>
    </source>
</evidence>
<feature type="transmembrane region" description="Helical" evidence="1">
    <location>
        <begin position="295"/>
        <end position="320"/>
    </location>
</feature>
<dbReference type="InterPro" id="IPR052155">
    <property type="entry name" value="Biofilm_reg_signaling"/>
</dbReference>
<proteinExistence type="predicted"/>
<dbReference type="CDD" id="cd01948">
    <property type="entry name" value="EAL"/>
    <property type="match status" value="1"/>
</dbReference>
<sequence>MPVTLGLVAAVTAVGTYAVPAGSGQRFFTDAAQFAAGAFAAVVCFVAARDHAGARAHWRLILGTGLAAWTLARLWWTLWDVLEPDRAPAVTLADAGPLALPALIFVGLIAGSLALPRPVQASMRRDRTVLVIDSVLIAGSLLALIRSALPHGFLERAGQDPWTAGFTAAYPVADLVLVVMALLLLGTRPASRPGRVTLRLLVLAMLALGCSDTLRLLHLGGTVMTPLESAGWLLGPALLALAATTNKGVGELAVAERGDGEWLHLLLPYVPVVATGVFLAVRTGSGGQLTSSEAYLGWLVLGLVVARQMFTIVDNTVLLARISEGRRELHHQAYHDPLTGLANRALFRERLVLALDAYRYRRVPVALIFADLDDFKLINDGFGHAVGDKLLRLIAERLAAAVGPGDLVARLGGDEFAVLLERPGDQAEETGHRILTALREPYVIDGHTLGVSASLGLVLPECADEELTADVLLRRADAAMYVSKRRGKNAMARYAAGADGGPNADLPALLARAVSAPAEFGFEVHYQPIVRFSDGAVVAVEALARWTDPVAGPVDPEVFVTVAERTGLVAAIDDFVLDRACDQAAALATAYGRPIDVHVNVSAARLGRHGLEDSVLRAVKRHAVRASRLVVEITETRRIPDLPRAVEVLHRLRQYGVRVALDDFGSGYNALAQLHSLPVDIVKLDSSLTDVDVSPERAGALCRSVLRICAELGVSVVAEGVETPERARALAALGCELGQGYLFGQPGPAHRLTTMIPAQPDPSSTAHLAS</sequence>
<dbReference type="PANTHER" id="PTHR44757">
    <property type="entry name" value="DIGUANYLATE CYCLASE DGCP"/>
    <property type="match status" value="1"/>
</dbReference>
<dbReference type="Proteomes" id="UP000182486">
    <property type="component" value="Unassembled WGS sequence"/>
</dbReference>
<feature type="transmembrane region" description="Helical" evidence="1">
    <location>
        <begin position="168"/>
        <end position="186"/>
    </location>
</feature>
<dbReference type="InterPro" id="IPR001633">
    <property type="entry name" value="EAL_dom"/>
</dbReference>
<keyword evidence="5" id="KW-1185">Reference proteome</keyword>
<dbReference type="PROSITE" id="PS50883">
    <property type="entry name" value="EAL"/>
    <property type="match status" value="1"/>
</dbReference>
<accession>A0A1K0G6J0</accession>
<keyword evidence="1" id="KW-0812">Transmembrane</keyword>
<dbReference type="Pfam" id="PF00990">
    <property type="entry name" value="GGDEF"/>
    <property type="match status" value="1"/>
</dbReference>
<dbReference type="SUPFAM" id="SSF141868">
    <property type="entry name" value="EAL domain-like"/>
    <property type="match status" value="1"/>
</dbReference>
<feature type="domain" description="GGDEF" evidence="3">
    <location>
        <begin position="363"/>
        <end position="496"/>
    </location>
</feature>
<dbReference type="InterPro" id="IPR043128">
    <property type="entry name" value="Rev_trsase/Diguanyl_cyclase"/>
</dbReference>
<dbReference type="CDD" id="cd01949">
    <property type="entry name" value="GGDEF"/>
    <property type="match status" value="1"/>
</dbReference>
<dbReference type="InterPro" id="IPR000160">
    <property type="entry name" value="GGDEF_dom"/>
</dbReference>
<keyword evidence="1" id="KW-0472">Membrane</keyword>
<keyword evidence="1" id="KW-1133">Transmembrane helix</keyword>
<dbReference type="Gene3D" id="3.30.70.270">
    <property type="match status" value="1"/>
</dbReference>
<dbReference type="NCBIfam" id="TIGR00254">
    <property type="entry name" value="GGDEF"/>
    <property type="match status" value="1"/>
</dbReference>
<feature type="transmembrane region" description="Helical" evidence="1">
    <location>
        <begin position="28"/>
        <end position="48"/>
    </location>
</feature>
<dbReference type="AlphaFoldDB" id="A0A1K0G6J0"/>
<evidence type="ECO:0000256" key="1">
    <source>
        <dbReference type="SAM" id="Phobius"/>
    </source>
</evidence>
<evidence type="ECO:0000259" key="3">
    <source>
        <dbReference type="PROSITE" id="PS50887"/>
    </source>
</evidence>
<dbReference type="EMBL" id="MEIA01000191">
    <property type="protein sequence ID" value="OJF12882.1"/>
    <property type="molecule type" value="Genomic_DNA"/>
</dbReference>
<evidence type="ECO:0000313" key="5">
    <source>
        <dbReference type="Proteomes" id="UP000182486"/>
    </source>
</evidence>
<feature type="transmembrane region" description="Helical" evidence="1">
    <location>
        <begin position="98"/>
        <end position="116"/>
    </location>
</feature>
<feature type="domain" description="EAL" evidence="2">
    <location>
        <begin position="503"/>
        <end position="760"/>
    </location>
</feature>
<dbReference type="InterPro" id="IPR035919">
    <property type="entry name" value="EAL_sf"/>
</dbReference>
<dbReference type="InterPro" id="IPR029787">
    <property type="entry name" value="Nucleotide_cyclase"/>
</dbReference>
<dbReference type="PROSITE" id="PS50887">
    <property type="entry name" value="GGDEF"/>
    <property type="match status" value="1"/>
</dbReference>
<feature type="transmembrane region" description="Helical" evidence="1">
    <location>
        <begin position="60"/>
        <end position="78"/>
    </location>
</feature>
<dbReference type="SMART" id="SM00267">
    <property type="entry name" value="GGDEF"/>
    <property type="match status" value="1"/>
</dbReference>
<protein>
    <submittedName>
        <fullName evidence="4">Diguanylate cyclase</fullName>
    </submittedName>
</protein>
<name>A0A1K0G6J0_9ACTN</name>